<evidence type="ECO:0000259" key="2">
    <source>
        <dbReference type="Pfam" id="PF12937"/>
    </source>
</evidence>
<comment type="caution">
    <text evidence="3">The sequence shown here is derived from an EMBL/GenBank/DDBJ whole genome shotgun (WGS) entry which is preliminary data.</text>
</comment>
<dbReference type="InterPro" id="IPR005174">
    <property type="entry name" value="KIB1-4_b-propeller"/>
</dbReference>
<feature type="domain" description="KIB1-4 beta-propeller" evidence="1">
    <location>
        <begin position="68"/>
        <end position="356"/>
    </location>
</feature>
<evidence type="ECO:0000313" key="3">
    <source>
        <dbReference type="EMBL" id="OAY50511.1"/>
    </source>
</evidence>
<proteinExistence type="predicted"/>
<gene>
    <name evidence="3" type="ORF">MANES_05G141800v8</name>
</gene>
<dbReference type="Proteomes" id="UP000091857">
    <property type="component" value="Chromosome 5"/>
</dbReference>
<evidence type="ECO:0000259" key="1">
    <source>
        <dbReference type="Pfam" id="PF03478"/>
    </source>
</evidence>
<dbReference type="STRING" id="3983.A0A2C9VW48"/>
<protein>
    <recommendedName>
        <fullName evidence="5">F-box domain-containing protein</fullName>
    </recommendedName>
</protein>
<dbReference type="EMBL" id="CM004391">
    <property type="protein sequence ID" value="OAY50511.1"/>
    <property type="molecule type" value="Genomic_DNA"/>
</dbReference>
<dbReference type="PANTHER" id="PTHR44259">
    <property type="entry name" value="OS07G0183000 PROTEIN-RELATED"/>
    <property type="match status" value="1"/>
</dbReference>
<dbReference type="PANTHER" id="PTHR44259:SF71">
    <property type="entry name" value="F-BOX DOMAIN-CONTAINING PROTEIN"/>
    <property type="match status" value="1"/>
</dbReference>
<organism evidence="3 4">
    <name type="scientific">Manihot esculenta</name>
    <name type="common">Cassava</name>
    <name type="synonym">Jatropha manihot</name>
    <dbReference type="NCBI Taxonomy" id="3983"/>
    <lineage>
        <taxon>Eukaryota</taxon>
        <taxon>Viridiplantae</taxon>
        <taxon>Streptophyta</taxon>
        <taxon>Embryophyta</taxon>
        <taxon>Tracheophyta</taxon>
        <taxon>Spermatophyta</taxon>
        <taxon>Magnoliopsida</taxon>
        <taxon>eudicotyledons</taxon>
        <taxon>Gunneridae</taxon>
        <taxon>Pentapetalae</taxon>
        <taxon>rosids</taxon>
        <taxon>fabids</taxon>
        <taxon>Malpighiales</taxon>
        <taxon>Euphorbiaceae</taxon>
        <taxon>Crotonoideae</taxon>
        <taxon>Manihoteae</taxon>
        <taxon>Manihot</taxon>
    </lineage>
</organism>
<dbReference type="AlphaFoldDB" id="A0A2C9VW48"/>
<feature type="domain" description="F-box" evidence="2">
    <location>
        <begin position="4"/>
        <end position="39"/>
    </location>
</feature>
<dbReference type="InterPro" id="IPR050942">
    <property type="entry name" value="F-box_BR-signaling"/>
</dbReference>
<reference evidence="4" key="1">
    <citation type="journal article" date="2016" name="Nat. Biotechnol.">
        <title>Sequencing wild and cultivated cassava and related species reveals extensive interspecific hybridization and genetic diversity.</title>
        <authorList>
            <person name="Bredeson J.V."/>
            <person name="Lyons J.B."/>
            <person name="Prochnik S.E."/>
            <person name="Wu G.A."/>
            <person name="Ha C.M."/>
            <person name="Edsinger-Gonzales E."/>
            <person name="Grimwood J."/>
            <person name="Schmutz J."/>
            <person name="Rabbi I.Y."/>
            <person name="Egesi C."/>
            <person name="Nauluvula P."/>
            <person name="Lebot V."/>
            <person name="Ndunguru J."/>
            <person name="Mkamilo G."/>
            <person name="Bart R.S."/>
            <person name="Setter T.L."/>
            <person name="Gleadow R.M."/>
            <person name="Kulakow P."/>
            <person name="Ferguson M.E."/>
            <person name="Rounsley S."/>
            <person name="Rokhsar D.S."/>
        </authorList>
    </citation>
    <scope>NUCLEOTIDE SEQUENCE [LARGE SCALE GENOMIC DNA]</scope>
    <source>
        <strain evidence="4">cv. AM560-2</strain>
    </source>
</reference>
<evidence type="ECO:0008006" key="5">
    <source>
        <dbReference type="Google" id="ProtNLM"/>
    </source>
</evidence>
<dbReference type="Pfam" id="PF03478">
    <property type="entry name" value="Beta-prop_KIB1-4"/>
    <property type="match status" value="1"/>
</dbReference>
<dbReference type="Gene3D" id="1.20.1280.50">
    <property type="match status" value="1"/>
</dbReference>
<evidence type="ECO:0000313" key="4">
    <source>
        <dbReference type="Proteomes" id="UP000091857"/>
    </source>
</evidence>
<dbReference type="Gramene" id="Manes.05G141800.3.v8.1">
    <property type="protein sequence ID" value="Manes.05G141800.3.v8.1.CDS.1"/>
    <property type="gene ID" value="Manes.05G141800.v8.1"/>
</dbReference>
<dbReference type="InterPro" id="IPR001810">
    <property type="entry name" value="F-box_dom"/>
</dbReference>
<accession>A0A2C9VW48</accession>
<sequence length="406" mass="47347">MSRWSELPPELLLTITQKQTNYVDYISIRAVCKSWRSAIPKRPHDLLRHLPWLLLPYHKNSPNHRGFHNLSDGKTYFLEFPQAHEKRCCGCSHGWLVMVEDTPSIFLLNPLTKARIELPSLSTFPNFPTEVVYQNCRNLNENFNRNVKLRIRESYIRKAIISEDPSMVTNFTVMAIYHTVNDNENLAFCRSGDHSWSTINETSPGPHYKDIMFHAGKFYVVDDKGRVSICNTDEPSSMIHVAESPPVPPKMGYKQWYLGSLDQDLLLLGRFRNYGVPNYEYQTRRFVVYKLDASKLTWLELDGLDDKIFFLGWNCFHSISALDYKNCKGNCIYFTDDNFGVCSDFPWEGHDFGIFDFDDGVIKRLGLPSYPIKLPRFPNIYFFERSLQRDMSFFILPPPFWVTISP</sequence>
<dbReference type="OrthoDB" id="842701at2759"/>
<dbReference type="Pfam" id="PF12937">
    <property type="entry name" value="F-box-like"/>
    <property type="match status" value="1"/>
</dbReference>
<keyword evidence="4" id="KW-1185">Reference proteome</keyword>
<name>A0A2C9VW48_MANES</name>
<dbReference type="OMA" id="NCFHSIS"/>